<protein>
    <submittedName>
        <fullName evidence="5">Restriction endonuclease subunit S</fullName>
    </submittedName>
</protein>
<name>A0A4U1IBA7_9BURK</name>
<feature type="domain" description="Type I restriction modification DNA specificity" evidence="4">
    <location>
        <begin position="235"/>
        <end position="386"/>
    </location>
</feature>
<keyword evidence="6" id="KW-1185">Reference proteome</keyword>
<feature type="domain" description="Type I restriction modification DNA specificity" evidence="4">
    <location>
        <begin position="17"/>
        <end position="185"/>
    </location>
</feature>
<dbReference type="GO" id="GO:0004519">
    <property type="term" value="F:endonuclease activity"/>
    <property type="evidence" value="ECO:0007669"/>
    <property type="project" value="UniProtKB-KW"/>
</dbReference>
<dbReference type="AlphaFoldDB" id="A0A4U1IBA7"/>
<evidence type="ECO:0000313" key="5">
    <source>
        <dbReference type="EMBL" id="TKC90846.1"/>
    </source>
</evidence>
<dbReference type="InterPro" id="IPR052021">
    <property type="entry name" value="Type-I_RS_S_subunit"/>
</dbReference>
<dbReference type="InterPro" id="IPR000055">
    <property type="entry name" value="Restrct_endonuc_typeI_TRD"/>
</dbReference>
<accession>A0A4U1IBA7</accession>
<evidence type="ECO:0000256" key="3">
    <source>
        <dbReference type="ARBA" id="ARBA00023125"/>
    </source>
</evidence>
<dbReference type="OrthoDB" id="9798929at2"/>
<dbReference type="GO" id="GO:0009307">
    <property type="term" value="P:DNA restriction-modification system"/>
    <property type="evidence" value="ECO:0007669"/>
    <property type="project" value="UniProtKB-KW"/>
</dbReference>
<sequence>MASEVDLIRLRELSVRITKGTTPTKGEGFVARGVNYIKSESITSDGSIDASKFAFIDEKTHDKLARSQLRAGNVLFSMAGVYLGKTAIVLPEHLPANTNQAVGIITLDESKADPHFIHYSLQSPACRAWVMRSAAQSAQPNFNLQEIGDLKIPAFPLAKQKEIGRVLRVLDDRIDNLRQTNATLESIAQALFKSWFIDFDPVRAKAEGRDPEGMDGETAALFPDAFEDSALGAIPKGWVVSEVGSVAQCVGGGTPSTKEAKFWEPAVHHWTTPKDLSGITAPVLLSTERKLSDAGLAKVSSGLLPAGTLLMSSRAPIGYLAISAISVAVNQGYIAMLPGGTLPPIYLYFWCQANMDAIKQKANGSTFMEISKTAFRPISLIVPSAEVIDRFTELAGKLFARITDGERQAHQLAEIRDTLLPRLISGRLRFLEAEAQLNEALA</sequence>
<evidence type="ECO:0000256" key="1">
    <source>
        <dbReference type="ARBA" id="ARBA00010923"/>
    </source>
</evidence>
<dbReference type="Gene3D" id="3.90.220.20">
    <property type="entry name" value="DNA methylase specificity domains"/>
    <property type="match status" value="2"/>
</dbReference>
<organism evidence="5 6">
    <name type="scientific">Trinickia terrae</name>
    <dbReference type="NCBI Taxonomy" id="2571161"/>
    <lineage>
        <taxon>Bacteria</taxon>
        <taxon>Pseudomonadati</taxon>
        <taxon>Pseudomonadota</taxon>
        <taxon>Betaproteobacteria</taxon>
        <taxon>Burkholderiales</taxon>
        <taxon>Burkholderiaceae</taxon>
        <taxon>Trinickia</taxon>
    </lineage>
</organism>
<dbReference type="Proteomes" id="UP000305539">
    <property type="component" value="Unassembled WGS sequence"/>
</dbReference>
<comment type="similarity">
    <text evidence="1">Belongs to the type-I restriction system S methylase family.</text>
</comment>
<gene>
    <name evidence="5" type="ORF">FAZ69_05565</name>
</gene>
<dbReference type="PANTHER" id="PTHR30408">
    <property type="entry name" value="TYPE-1 RESTRICTION ENZYME ECOKI SPECIFICITY PROTEIN"/>
    <property type="match status" value="1"/>
</dbReference>
<evidence type="ECO:0000256" key="2">
    <source>
        <dbReference type="ARBA" id="ARBA00022747"/>
    </source>
</evidence>
<dbReference type="RefSeq" id="WP_136892962.1">
    <property type="nucleotide sequence ID" value="NZ_SWJE01000003.1"/>
</dbReference>
<dbReference type="SUPFAM" id="SSF116734">
    <property type="entry name" value="DNA methylase specificity domain"/>
    <property type="match status" value="2"/>
</dbReference>
<keyword evidence="3" id="KW-0238">DNA-binding</keyword>
<dbReference type="PANTHER" id="PTHR30408:SF12">
    <property type="entry name" value="TYPE I RESTRICTION ENZYME MJAVIII SPECIFICITY SUBUNIT"/>
    <property type="match status" value="1"/>
</dbReference>
<proteinExistence type="inferred from homology"/>
<dbReference type="InterPro" id="IPR044946">
    <property type="entry name" value="Restrct_endonuc_typeI_TRD_sf"/>
</dbReference>
<evidence type="ECO:0000259" key="4">
    <source>
        <dbReference type="Pfam" id="PF01420"/>
    </source>
</evidence>
<reference evidence="5 6" key="1">
    <citation type="submission" date="2019-04" db="EMBL/GenBank/DDBJ databases">
        <title>Trinickia sp. 7GSK02, isolated from subtropical forest soil.</title>
        <authorList>
            <person name="Gao Z.-H."/>
            <person name="Qiu L.-H."/>
        </authorList>
    </citation>
    <scope>NUCLEOTIDE SEQUENCE [LARGE SCALE GENOMIC DNA]</scope>
    <source>
        <strain evidence="5 6">7GSK02</strain>
    </source>
</reference>
<keyword evidence="5" id="KW-0255">Endonuclease</keyword>
<dbReference type="CDD" id="cd17246">
    <property type="entry name" value="RMtype1_S_SonII-TRD2-CR2_like"/>
    <property type="match status" value="1"/>
</dbReference>
<dbReference type="GO" id="GO:0003677">
    <property type="term" value="F:DNA binding"/>
    <property type="evidence" value="ECO:0007669"/>
    <property type="project" value="UniProtKB-KW"/>
</dbReference>
<dbReference type="Pfam" id="PF01420">
    <property type="entry name" value="Methylase_S"/>
    <property type="match status" value="2"/>
</dbReference>
<dbReference type="Gene3D" id="1.10.287.1120">
    <property type="entry name" value="Bipartite methylase S protein"/>
    <property type="match status" value="1"/>
</dbReference>
<keyword evidence="5" id="KW-0378">Hydrolase</keyword>
<evidence type="ECO:0000313" key="6">
    <source>
        <dbReference type="Proteomes" id="UP000305539"/>
    </source>
</evidence>
<keyword evidence="5" id="KW-0540">Nuclease</keyword>
<keyword evidence="2" id="KW-0680">Restriction system</keyword>
<comment type="caution">
    <text evidence="5">The sequence shown here is derived from an EMBL/GenBank/DDBJ whole genome shotgun (WGS) entry which is preliminary data.</text>
</comment>
<dbReference type="EMBL" id="SWJE01000003">
    <property type="protein sequence ID" value="TKC90846.1"/>
    <property type="molecule type" value="Genomic_DNA"/>
</dbReference>